<sequence>MRPAQGPVTSSFGPRWGSYHYGIDIGRRGTNVPVVAAYSGYVIKSYYSSSYGNVVFLAHTIDGQVYTTVYAHLENREVSDGQFVQKGQRLGYMGNTGHSTGPHLHFEIHKGSWTYDKRNAVNPRQYINF</sequence>
<dbReference type="Proteomes" id="UP000294650">
    <property type="component" value="Unassembled WGS sequence"/>
</dbReference>
<keyword evidence="3" id="KW-1185">Reference proteome</keyword>
<dbReference type="PANTHER" id="PTHR21666">
    <property type="entry name" value="PEPTIDASE-RELATED"/>
    <property type="match status" value="1"/>
</dbReference>
<dbReference type="InterPro" id="IPR050570">
    <property type="entry name" value="Cell_wall_metabolism_enzyme"/>
</dbReference>
<reference evidence="2 3" key="1">
    <citation type="submission" date="2019-03" db="EMBL/GenBank/DDBJ databases">
        <title>Genomic Encyclopedia of Type Strains, Phase IV (KMG-IV): sequencing the most valuable type-strain genomes for metagenomic binning, comparative biology and taxonomic classification.</title>
        <authorList>
            <person name="Goeker M."/>
        </authorList>
    </citation>
    <scope>NUCLEOTIDE SEQUENCE [LARGE SCALE GENOMIC DNA]</scope>
    <source>
        <strain evidence="2 3">DSM 25894</strain>
    </source>
</reference>
<proteinExistence type="predicted"/>
<dbReference type="Pfam" id="PF01551">
    <property type="entry name" value="Peptidase_M23"/>
    <property type="match status" value="1"/>
</dbReference>
<name>A0A4R3MTF8_9BACI</name>
<organism evidence="2 3">
    <name type="scientific">Melghiribacillus thermohalophilus</name>
    <dbReference type="NCBI Taxonomy" id="1324956"/>
    <lineage>
        <taxon>Bacteria</taxon>
        <taxon>Bacillati</taxon>
        <taxon>Bacillota</taxon>
        <taxon>Bacilli</taxon>
        <taxon>Bacillales</taxon>
        <taxon>Bacillaceae</taxon>
        <taxon>Melghiribacillus</taxon>
    </lineage>
</organism>
<feature type="domain" description="M23ase beta-sheet core" evidence="1">
    <location>
        <begin position="19"/>
        <end position="117"/>
    </location>
</feature>
<gene>
    <name evidence="2" type="ORF">EDD68_1219</name>
</gene>
<dbReference type="CDD" id="cd12797">
    <property type="entry name" value="M23_peptidase"/>
    <property type="match status" value="1"/>
</dbReference>
<dbReference type="SUPFAM" id="SSF51261">
    <property type="entry name" value="Duplicated hybrid motif"/>
    <property type="match status" value="1"/>
</dbReference>
<dbReference type="InterPro" id="IPR011055">
    <property type="entry name" value="Dup_hybrid_motif"/>
</dbReference>
<dbReference type="Gene3D" id="2.70.70.10">
    <property type="entry name" value="Glucose Permease (Domain IIA)"/>
    <property type="match status" value="1"/>
</dbReference>
<comment type="caution">
    <text evidence="2">The sequence shown here is derived from an EMBL/GenBank/DDBJ whole genome shotgun (WGS) entry which is preliminary data.</text>
</comment>
<dbReference type="RefSeq" id="WP_165902177.1">
    <property type="nucleotide sequence ID" value="NZ_SMAN01000021.1"/>
</dbReference>
<accession>A0A4R3MTF8</accession>
<dbReference type="InterPro" id="IPR016047">
    <property type="entry name" value="M23ase_b-sheet_dom"/>
</dbReference>
<evidence type="ECO:0000313" key="3">
    <source>
        <dbReference type="Proteomes" id="UP000294650"/>
    </source>
</evidence>
<protein>
    <submittedName>
        <fullName evidence="2">Peptidase M23-like protein</fullName>
    </submittedName>
</protein>
<dbReference type="GO" id="GO:0004222">
    <property type="term" value="F:metalloendopeptidase activity"/>
    <property type="evidence" value="ECO:0007669"/>
    <property type="project" value="TreeGrafter"/>
</dbReference>
<dbReference type="AlphaFoldDB" id="A0A4R3MTF8"/>
<dbReference type="PANTHER" id="PTHR21666:SF270">
    <property type="entry name" value="MUREIN HYDROLASE ACTIVATOR ENVC"/>
    <property type="match status" value="1"/>
</dbReference>
<evidence type="ECO:0000259" key="1">
    <source>
        <dbReference type="Pfam" id="PF01551"/>
    </source>
</evidence>
<dbReference type="EMBL" id="SMAN01000021">
    <property type="protein sequence ID" value="TCT18756.1"/>
    <property type="molecule type" value="Genomic_DNA"/>
</dbReference>
<evidence type="ECO:0000313" key="2">
    <source>
        <dbReference type="EMBL" id="TCT18756.1"/>
    </source>
</evidence>